<evidence type="ECO:0000313" key="2">
    <source>
        <dbReference type="Proteomes" id="UP001163321"/>
    </source>
</evidence>
<dbReference type="Proteomes" id="UP001163321">
    <property type="component" value="Chromosome 9"/>
</dbReference>
<accession>A0ACC0VFU7</accession>
<keyword evidence="2" id="KW-1185">Reference proteome</keyword>
<sequence>MRVMKKRLTDRMYQRKHRAKRERQIRLLECDVQDLGSKIALLHRFLQDTTVAASHAEGTRRHQLQTHAQFIIMQYFNVYRNGYSWPLAGLQESFLRSIVAADVSGVDLCGVDAYVQQWRLYGEHFSLCVLEPQIMKTQLFEYQSVIVKVEVMLYLRFNHRTIDMLLPSLKTGQVDPKLALPLVTGTTSVLGAYTFVVDHTGYVRKIIVSLDLLETLRRVLGSLHNVMHFTKGGKIDLSTGTITVE</sequence>
<gene>
    <name evidence="1" type="ORF">PsorP6_014049</name>
</gene>
<organism evidence="1 2">
    <name type="scientific">Peronosclerospora sorghi</name>
    <dbReference type="NCBI Taxonomy" id="230839"/>
    <lineage>
        <taxon>Eukaryota</taxon>
        <taxon>Sar</taxon>
        <taxon>Stramenopiles</taxon>
        <taxon>Oomycota</taxon>
        <taxon>Peronosporomycetes</taxon>
        <taxon>Peronosporales</taxon>
        <taxon>Peronosporaceae</taxon>
        <taxon>Peronosclerospora</taxon>
    </lineage>
</organism>
<comment type="caution">
    <text evidence="1">The sequence shown here is derived from an EMBL/GenBank/DDBJ whole genome shotgun (WGS) entry which is preliminary data.</text>
</comment>
<name>A0ACC0VFU7_9STRA</name>
<protein>
    <submittedName>
        <fullName evidence="1">Uncharacterized protein</fullName>
    </submittedName>
</protein>
<evidence type="ECO:0000313" key="1">
    <source>
        <dbReference type="EMBL" id="KAI9905207.1"/>
    </source>
</evidence>
<proteinExistence type="predicted"/>
<dbReference type="EMBL" id="CM047588">
    <property type="protein sequence ID" value="KAI9905207.1"/>
    <property type="molecule type" value="Genomic_DNA"/>
</dbReference>
<reference evidence="1 2" key="1">
    <citation type="journal article" date="2022" name="bioRxiv">
        <title>The genome of the oomycete Peronosclerospora sorghi, a cosmopolitan pathogen of maize and sorghum, is inflated with dispersed pseudogenes.</title>
        <authorList>
            <person name="Fletcher K."/>
            <person name="Martin F."/>
            <person name="Isakeit T."/>
            <person name="Cavanaugh K."/>
            <person name="Magill C."/>
            <person name="Michelmore R."/>
        </authorList>
    </citation>
    <scope>NUCLEOTIDE SEQUENCE [LARGE SCALE GENOMIC DNA]</scope>
    <source>
        <strain evidence="1">P6</strain>
    </source>
</reference>